<proteinExistence type="predicted"/>
<gene>
    <name evidence="1" type="ORF">PV02_11730</name>
</gene>
<dbReference type="AlphaFoldDB" id="A0AAE3HCM4"/>
<comment type="caution">
    <text evidence="1">The sequence shown here is derived from an EMBL/GenBank/DDBJ whole genome shotgun (WGS) entry which is preliminary data.</text>
</comment>
<dbReference type="EMBL" id="JTEO01000006">
    <property type="protein sequence ID" value="MCQ6963702.1"/>
    <property type="molecule type" value="Genomic_DNA"/>
</dbReference>
<accession>A0AAE3HCM4</accession>
<reference evidence="1 2" key="1">
    <citation type="journal article" date="2011" name="Appl. Environ. Microbiol.">
        <title>Methanogenic archaea isolated from Taiwan's Chelungpu fault.</title>
        <authorList>
            <person name="Wu S.Y."/>
            <person name="Lai M.C."/>
        </authorList>
    </citation>
    <scope>NUCLEOTIDE SEQUENCE [LARGE SCALE GENOMIC DNA]</scope>
    <source>
        <strain evidence="1 2">St545Mb</strain>
    </source>
</reference>
<evidence type="ECO:0000313" key="2">
    <source>
        <dbReference type="Proteomes" id="UP001206983"/>
    </source>
</evidence>
<keyword evidence="2" id="KW-1185">Reference proteome</keyword>
<dbReference type="Proteomes" id="UP001206983">
    <property type="component" value="Unassembled WGS sequence"/>
</dbReference>
<organism evidence="1 2">
    <name type="scientific">Methanolobus chelungpuianus</name>
    <dbReference type="NCBI Taxonomy" id="502115"/>
    <lineage>
        <taxon>Archaea</taxon>
        <taxon>Methanobacteriati</taxon>
        <taxon>Methanobacteriota</taxon>
        <taxon>Stenosarchaea group</taxon>
        <taxon>Methanomicrobia</taxon>
        <taxon>Methanosarcinales</taxon>
        <taxon>Methanosarcinaceae</taxon>
        <taxon>Methanolobus</taxon>
    </lineage>
</organism>
<dbReference type="RefSeq" id="WP_256623644.1">
    <property type="nucleotide sequence ID" value="NZ_JTEO01000006.1"/>
</dbReference>
<protein>
    <submittedName>
        <fullName evidence="1">Uncharacterized protein</fullName>
    </submittedName>
</protein>
<name>A0AAE3HCM4_9EURY</name>
<sequence>MNKQVKFYDIETDSTIIIDVVTEKEPIEFYDYEADNKKLIIFDPENHQMIINVEMLGNEAPWLEGSNYTDRYTFRERYAVELIVSECDHLESWDQIEELLKKHPHDCKQIAVDI</sequence>
<evidence type="ECO:0000313" key="1">
    <source>
        <dbReference type="EMBL" id="MCQ6963702.1"/>
    </source>
</evidence>